<dbReference type="Pfam" id="PF22770">
    <property type="entry name" value="POP1_C"/>
    <property type="match status" value="1"/>
</dbReference>
<dbReference type="InterPro" id="IPR055079">
    <property type="entry name" value="POP1_C"/>
</dbReference>
<evidence type="ECO:0000256" key="1">
    <source>
        <dbReference type="ARBA" id="ARBA00004123"/>
    </source>
</evidence>
<protein>
    <submittedName>
        <fullName evidence="7">Putative ribonucleases p/mrp protein subunit pop1</fullName>
    </submittedName>
</protein>
<accession>A0A023EZA7</accession>
<dbReference type="InterPro" id="IPR039182">
    <property type="entry name" value="Pop1"/>
</dbReference>
<feature type="domain" description="POPLD" evidence="5">
    <location>
        <begin position="499"/>
        <end position="589"/>
    </location>
</feature>
<reference evidence="7" key="1">
    <citation type="journal article" date="2014" name="PLoS Negl. Trop. Dis.">
        <title>An updated insight into the Sialotranscriptome of Triatoma infestans: developmental stage and geographic variations.</title>
        <authorList>
            <person name="Schwarz A."/>
            <person name="Medrano-Mercado N."/>
            <person name="Schaub G.A."/>
            <person name="Struchiner C.J."/>
            <person name="Bargues M.D."/>
            <person name="Levy M.Z."/>
            <person name="Ribeiro J.M."/>
        </authorList>
    </citation>
    <scope>NUCLEOTIDE SEQUENCE</scope>
    <source>
        <strain evidence="7">Chile</strain>
        <tissue evidence="7">Salivary glands</tissue>
    </source>
</reference>
<evidence type="ECO:0000256" key="2">
    <source>
        <dbReference type="ARBA" id="ARBA00022694"/>
    </source>
</evidence>
<evidence type="ECO:0000313" key="7">
    <source>
        <dbReference type="EMBL" id="JAC14553.1"/>
    </source>
</evidence>
<sequence>SQYDSLLGGHQHLPPSLNVGEFVTARIKEITALTEVIETPNGAIAEMRSFPKHMRRRAMSHNIKRIPKRLRELHAVLREKSNTREGPSKIPRRKYRRRPKELLSEYNRRQKQHIWLETHIWHAKRYKMVNKWGYKLPITPNDKSYRACYRATANHCLLQDISYFNCIELTGEESLLLSGFSRHTSAETGLTFAAQATITGSREGSLMFYQAGKYPFGAIGEISFIWKPISISGLKRSMWLWSHPGFHEELLQELITTFNLSEKESEEPMEVSEEVANEVEMKKIHLRNVPYVRTLKYSNKQGISLIVLKDTLNRFRLTGPLSQAVLSHSLKLISIDKRTQKDSSDWVNDYYFGECQKAKVACIAQKNFWVLIKEIYSPSQLTPRLILPLTILDPRLSMPSSRTKAVDTSSTEELIPYEGSLEAAHLDSPLWSYTVRDSVTKKKLSMEQLNRMRSEKLVPGLEVESLEDNVAEDTPCLPIMLIQRPGSQESSKRLGYGCGWDVISPCGYAIPLWLSFVLSGARTGGLREAEALNRESGSHPIHQQPDTAVGRAEENVNRLETTEEYFRLPPAKRRNYIKLNIPTPFYCPWSVLTKDWEGTEEFYVMRNKKILYLLQDYVKKRSIDCIHLLNEIDIANGALIPVRVDLKGKGLLDANAHICLMHENDVNSIPREPQRTDEFHQERLNLRIEHQKLLKHLARKRYKARVAEREEHNQSSKCDKDYKQIILDNSSAKCVDEHSETMRRLWLPTCTTIKDICSRTIIGFVSNGDYCFTEGISSGVGYVILSGLKQYLQTRISNENMILIRCTNTDQYRLATFNIIC</sequence>
<dbReference type="Pfam" id="PF08170">
    <property type="entry name" value="POPLD"/>
    <property type="match status" value="1"/>
</dbReference>
<dbReference type="AlphaFoldDB" id="A0A023EZA7"/>
<feature type="domain" description="Pop1 N-terminal" evidence="4">
    <location>
        <begin position="81"/>
        <end position="171"/>
    </location>
</feature>
<keyword evidence="3" id="KW-0539">Nucleus</keyword>
<evidence type="ECO:0000259" key="5">
    <source>
        <dbReference type="Pfam" id="PF08170"/>
    </source>
</evidence>
<dbReference type="GO" id="GO:0005655">
    <property type="term" value="C:nucleolar ribonuclease P complex"/>
    <property type="evidence" value="ECO:0007669"/>
    <property type="project" value="InterPro"/>
</dbReference>
<dbReference type="InterPro" id="IPR012590">
    <property type="entry name" value="POPLD_dom"/>
</dbReference>
<keyword evidence="2" id="KW-0819">tRNA processing</keyword>
<dbReference type="SUPFAM" id="SSF103025">
    <property type="entry name" value="Folate-binding domain"/>
    <property type="match status" value="1"/>
</dbReference>
<name>A0A023EZA7_TRIIF</name>
<proteinExistence type="evidence at transcript level"/>
<feature type="domain" description="POP1 C-terminal" evidence="6">
    <location>
        <begin position="638"/>
        <end position="820"/>
    </location>
</feature>
<comment type="subcellular location">
    <subcellularLocation>
        <location evidence="1">Nucleus</location>
    </subcellularLocation>
</comment>
<evidence type="ECO:0000259" key="4">
    <source>
        <dbReference type="Pfam" id="PF06978"/>
    </source>
</evidence>
<evidence type="ECO:0000259" key="6">
    <source>
        <dbReference type="Pfam" id="PF22770"/>
    </source>
</evidence>
<dbReference type="GO" id="GO:0001682">
    <property type="term" value="P:tRNA 5'-leader removal"/>
    <property type="evidence" value="ECO:0007669"/>
    <property type="project" value="InterPro"/>
</dbReference>
<dbReference type="Pfam" id="PF06978">
    <property type="entry name" value="POP1_N"/>
    <property type="match status" value="1"/>
</dbReference>
<organism evidence="7">
    <name type="scientific">Triatoma infestans</name>
    <name type="common">Assassin bug</name>
    <dbReference type="NCBI Taxonomy" id="30076"/>
    <lineage>
        <taxon>Eukaryota</taxon>
        <taxon>Metazoa</taxon>
        <taxon>Ecdysozoa</taxon>
        <taxon>Arthropoda</taxon>
        <taxon>Hexapoda</taxon>
        <taxon>Insecta</taxon>
        <taxon>Pterygota</taxon>
        <taxon>Neoptera</taxon>
        <taxon>Paraneoptera</taxon>
        <taxon>Hemiptera</taxon>
        <taxon>Heteroptera</taxon>
        <taxon>Panheteroptera</taxon>
        <taxon>Cimicomorpha</taxon>
        <taxon>Reduviidae</taxon>
        <taxon>Triatominae</taxon>
        <taxon>Triatoma</taxon>
    </lineage>
</organism>
<dbReference type="InterPro" id="IPR009723">
    <property type="entry name" value="Pop1_N"/>
</dbReference>
<dbReference type="PANTHER" id="PTHR22731">
    <property type="entry name" value="RIBONUCLEASES P/MRP PROTEIN SUBUNIT POP1"/>
    <property type="match status" value="1"/>
</dbReference>
<dbReference type="EMBL" id="GBBI01004159">
    <property type="protein sequence ID" value="JAC14553.1"/>
    <property type="molecule type" value="mRNA"/>
</dbReference>
<feature type="non-terminal residue" evidence="7">
    <location>
        <position position="1"/>
    </location>
</feature>
<dbReference type="GO" id="GO:0000172">
    <property type="term" value="C:ribonuclease MRP complex"/>
    <property type="evidence" value="ECO:0007669"/>
    <property type="project" value="InterPro"/>
</dbReference>
<evidence type="ECO:0000256" key="3">
    <source>
        <dbReference type="ARBA" id="ARBA00023242"/>
    </source>
</evidence>
<dbReference type="PANTHER" id="PTHR22731:SF3">
    <property type="entry name" value="RIBONUCLEASES P_MRP PROTEIN SUBUNIT POP1"/>
    <property type="match status" value="1"/>
</dbReference>